<dbReference type="Proteomes" id="UP001558713">
    <property type="component" value="Unassembled WGS sequence"/>
</dbReference>
<organism evidence="3 4">
    <name type="scientific">Cardamine amara subsp. amara</name>
    <dbReference type="NCBI Taxonomy" id="228776"/>
    <lineage>
        <taxon>Eukaryota</taxon>
        <taxon>Viridiplantae</taxon>
        <taxon>Streptophyta</taxon>
        <taxon>Embryophyta</taxon>
        <taxon>Tracheophyta</taxon>
        <taxon>Spermatophyta</taxon>
        <taxon>Magnoliopsida</taxon>
        <taxon>eudicotyledons</taxon>
        <taxon>Gunneridae</taxon>
        <taxon>Pentapetalae</taxon>
        <taxon>rosids</taxon>
        <taxon>malvids</taxon>
        <taxon>Brassicales</taxon>
        <taxon>Brassicaceae</taxon>
        <taxon>Cardamineae</taxon>
        <taxon>Cardamine</taxon>
    </lineage>
</organism>
<evidence type="ECO:0000259" key="1">
    <source>
        <dbReference type="Pfam" id="PF00646"/>
    </source>
</evidence>
<keyword evidence="4" id="KW-1185">Reference proteome</keyword>
<dbReference type="PANTHER" id="PTHR44259:SF104">
    <property type="entry name" value="F-BOX ONLY PROTEIN (DUF295)-RELATED"/>
    <property type="match status" value="1"/>
</dbReference>
<dbReference type="EMBL" id="JBANAX010000596">
    <property type="protein sequence ID" value="KAL1201126.1"/>
    <property type="molecule type" value="Genomic_DNA"/>
</dbReference>
<feature type="domain" description="F-box" evidence="1">
    <location>
        <begin position="22"/>
        <end position="59"/>
    </location>
</feature>
<dbReference type="Pfam" id="PF03478">
    <property type="entry name" value="Beta-prop_KIB1-4"/>
    <property type="match status" value="1"/>
</dbReference>
<dbReference type="Pfam" id="PF00646">
    <property type="entry name" value="F-box"/>
    <property type="match status" value="1"/>
</dbReference>
<dbReference type="InterPro" id="IPR005174">
    <property type="entry name" value="KIB1-4_b-propeller"/>
</dbReference>
<name>A0ABD1A4T0_CARAN</name>
<feature type="domain" description="KIB1-4 beta-propeller" evidence="2">
    <location>
        <begin position="79"/>
        <end position="378"/>
    </location>
</feature>
<evidence type="ECO:0000313" key="4">
    <source>
        <dbReference type="Proteomes" id="UP001558713"/>
    </source>
</evidence>
<protein>
    <submittedName>
        <fullName evidence="3">F-box protein</fullName>
    </submittedName>
</protein>
<dbReference type="InterPro" id="IPR036047">
    <property type="entry name" value="F-box-like_dom_sf"/>
</dbReference>
<dbReference type="InterPro" id="IPR050942">
    <property type="entry name" value="F-box_BR-signaling"/>
</dbReference>
<sequence length="405" mass="47644">MDRPNDLMRDEESRKVSENQDWSKLCPDLLRRIIESLSSIDFYRAKVVCSDWHSVWKTCVKRPLCPWRIIYKDDSSMLLDPGEDKIYSIQDVGLSAKSYFMASSGNWLLMVDSRLDFYIFNLLTCKRINLPSMESPVRGAQVRFERSSESGHREWGHFVEPCRKDRMSEDIFGRKRSAGLWINEKTGDYMVAWIFNKHYLFTHKQGDDSWWNWNMDWEIGGTNLGYLDLAYKNSKLYLYTSDDHIKIIDFSGDFPKEEIDNNPYQDLPFHYVRQKCEIYWKTRIAIQKSGEVLIILSLFEYLHEERCLFYIFKMNLESNKWERVDSTGDDEMLIFGHGVTIKAPVQDVGDGIKNGSICFVKDDFWSGYTCDSYCGVFDLATSRINWSKKFCFDITKSQWFAPGFA</sequence>
<dbReference type="SUPFAM" id="SSF81383">
    <property type="entry name" value="F-box domain"/>
    <property type="match status" value="1"/>
</dbReference>
<dbReference type="InterPro" id="IPR001810">
    <property type="entry name" value="F-box_dom"/>
</dbReference>
<evidence type="ECO:0000313" key="3">
    <source>
        <dbReference type="EMBL" id="KAL1201126.1"/>
    </source>
</evidence>
<dbReference type="PANTHER" id="PTHR44259">
    <property type="entry name" value="OS07G0183000 PROTEIN-RELATED"/>
    <property type="match status" value="1"/>
</dbReference>
<dbReference type="AlphaFoldDB" id="A0ABD1A4T0"/>
<accession>A0ABD1A4T0</accession>
<evidence type="ECO:0000259" key="2">
    <source>
        <dbReference type="Pfam" id="PF03478"/>
    </source>
</evidence>
<proteinExistence type="predicted"/>
<reference evidence="3 4" key="1">
    <citation type="submission" date="2024-04" db="EMBL/GenBank/DDBJ databases">
        <title>Genome assembly C_amara_ONT_v2.</title>
        <authorList>
            <person name="Yant L."/>
            <person name="Moore C."/>
            <person name="Slenker M."/>
        </authorList>
    </citation>
    <scope>NUCLEOTIDE SEQUENCE [LARGE SCALE GENOMIC DNA]</scope>
    <source>
        <tissue evidence="3">Leaf</tissue>
    </source>
</reference>
<comment type="caution">
    <text evidence="3">The sequence shown here is derived from an EMBL/GenBank/DDBJ whole genome shotgun (WGS) entry which is preliminary data.</text>
</comment>
<gene>
    <name evidence="3" type="ORF">V5N11_009744</name>
</gene>